<dbReference type="PANTHER" id="PTHR22954:SF3">
    <property type="entry name" value="PROTEIN CBG08539"/>
    <property type="match status" value="1"/>
</dbReference>
<organism evidence="1 2">
    <name type="scientific">Heligmosomoides polygyrus</name>
    <name type="common">Parasitic roundworm</name>
    <dbReference type="NCBI Taxonomy" id="6339"/>
    <lineage>
        <taxon>Eukaryota</taxon>
        <taxon>Metazoa</taxon>
        <taxon>Ecdysozoa</taxon>
        <taxon>Nematoda</taxon>
        <taxon>Chromadorea</taxon>
        <taxon>Rhabditida</taxon>
        <taxon>Rhabditina</taxon>
        <taxon>Rhabditomorpha</taxon>
        <taxon>Strongyloidea</taxon>
        <taxon>Heligmosomidae</taxon>
        <taxon>Heligmosomoides</taxon>
    </lineage>
</organism>
<dbReference type="Pfam" id="PF03564">
    <property type="entry name" value="DUF1759"/>
    <property type="match status" value="1"/>
</dbReference>
<dbReference type="PANTHER" id="PTHR22954">
    <property type="entry name" value="RETROVIRAL PROTEASE-RELATED"/>
    <property type="match status" value="1"/>
</dbReference>
<sequence>LENYNVAVDNVNCDDPAIDEILQRVTAHVDATLDLIDKAQDTLTTLSRLSEELKSNQDKNFLTPPPCTPVANLTPLPIPKFDGKIWEWENFWNAFNYSVHSQNIDNMYKMTYLLDALEGEAKEFVKQYQISSQTYPLVIAHLKDKYGDNQAL</sequence>
<name>A0A183FCZ6_HELPZ</name>
<keyword evidence="1" id="KW-1185">Reference proteome</keyword>
<evidence type="ECO:0000313" key="2">
    <source>
        <dbReference type="WBParaSite" id="HPBE_0000403801-mRNA-1"/>
    </source>
</evidence>
<dbReference type="Proteomes" id="UP000050761">
    <property type="component" value="Unassembled WGS sequence"/>
</dbReference>
<accession>A0A183FCZ6</accession>
<dbReference type="WBParaSite" id="HPBE_0000403801-mRNA-1">
    <property type="protein sequence ID" value="HPBE_0000403801-mRNA-1"/>
    <property type="gene ID" value="HPBE_0000403801"/>
</dbReference>
<evidence type="ECO:0000313" key="1">
    <source>
        <dbReference type="Proteomes" id="UP000050761"/>
    </source>
</evidence>
<dbReference type="InterPro" id="IPR005312">
    <property type="entry name" value="DUF1759"/>
</dbReference>
<protein>
    <submittedName>
        <fullName evidence="2">Conserved oligomeric Golgi complex subunit 7</fullName>
    </submittedName>
</protein>
<reference evidence="2" key="1">
    <citation type="submission" date="2019-09" db="UniProtKB">
        <authorList>
            <consortium name="WormBaseParasite"/>
        </authorList>
    </citation>
    <scope>IDENTIFICATION</scope>
</reference>
<proteinExistence type="predicted"/>
<dbReference type="AlphaFoldDB" id="A0A183FCZ6"/>